<dbReference type="HOGENOM" id="CLU_123192_1_0_9"/>
<organism evidence="2">
    <name type="scientific">Clostridium botulinum (strain Eklund 17B / Type B)</name>
    <dbReference type="NCBI Taxonomy" id="935198"/>
    <lineage>
        <taxon>Bacteria</taxon>
        <taxon>Bacillati</taxon>
        <taxon>Bacillota</taxon>
        <taxon>Clostridia</taxon>
        <taxon>Eubacteriales</taxon>
        <taxon>Clostridiaceae</taxon>
        <taxon>Clostridium</taxon>
    </lineage>
</organism>
<dbReference type="KEGG" id="cbk:CLL_A1431"/>
<feature type="region of interest" description="Disordered" evidence="1">
    <location>
        <begin position="65"/>
        <end position="109"/>
    </location>
</feature>
<dbReference type="AlphaFoldDB" id="B2TJP4"/>
<accession>B2TJP4</accession>
<dbReference type="InterPro" id="IPR016787">
    <property type="entry name" value="UCP021328"/>
</dbReference>
<accession>U4PEZ5</accession>
<protein>
    <recommendedName>
        <fullName evidence="3">DUF2992 family protein</fullName>
    </recommendedName>
</protein>
<gene>
    <name evidence="2" type="ordered locus">CLL_A1431</name>
</gene>
<sequence length="109" mass="13054">MSKVTFGAEPKEAEIFEFVLKNYYKLSFIEKKFKEKKCLVKRANPKKEQRLTKKLENNGIRTKAQIALKKQHEANKVEGRKRSKEKKEAKEIRKFELKKNKKKEKHKGY</sequence>
<name>B2TJP4_CLOBB</name>
<evidence type="ECO:0008006" key="3">
    <source>
        <dbReference type="Google" id="ProtNLM"/>
    </source>
</evidence>
<dbReference type="EMBL" id="CP001056">
    <property type="protein sequence ID" value="ACD24570.1"/>
    <property type="molecule type" value="Genomic_DNA"/>
</dbReference>
<proteinExistence type="predicted"/>
<dbReference type="PATRIC" id="fig|935198.13.peg.1377"/>
<feature type="compositionally biased region" description="Basic and acidic residues" evidence="1">
    <location>
        <begin position="70"/>
        <end position="98"/>
    </location>
</feature>
<dbReference type="Pfam" id="PF11208">
    <property type="entry name" value="DUF2992"/>
    <property type="match status" value="1"/>
</dbReference>
<evidence type="ECO:0000256" key="1">
    <source>
        <dbReference type="SAM" id="MobiDB-lite"/>
    </source>
</evidence>
<evidence type="ECO:0000313" key="2">
    <source>
        <dbReference type="EMBL" id="ACD24570.1"/>
    </source>
</evidence>
<feature type="compositionally biased region" description="Basic residues" evidence="1">
    <location>
        <begin position="99"/>
        <end position="109"/>
    </location>
</feature>
<reference evidence="2" key="2">
    <citation type="submission" date="2009-08" db="EMBL/GenBank/DDBJ databases">
        <authorList>
            <person name="Shrivastava S."/>
            <person name="Brinkac L.M."/>
            <person name="Dodson R.J."/>
            <person name="Harkins D.M."/>
            <person name="Durkin A.S."/>
            <person name="Sutton G."/>
        </authorList>
    </citation>
    <scope>NUCLEOTIDE SEQUENCE</scope>
    <source>
        <strain evidence="2">Eklund 17B</strain>
    </source>
</reference>
<reference evidence="2" key="1">
    <citation type="submission" date="2009-06" db="EMBL/GenBank/DDBJ databases">
        <authorList>
            <consortium name="US DOE Joint Genome Institute (JGI-PGF)"/>
            <person name="Lucas S."/>
            <person name="Copeland A."/>
            <person name="Lapidus A."/>
            <person name="Glavina del Rio T."/>
            <person name="Dalin E."/>
            <person name="Tice H."/>
            <person name="Bruce D."/>
            <person name="Goodwin L."/>
            <person name="Pitluck S."/>
            <person name="Kyrpides N."/>
            <person name="Mavromatis K."/>
            <person name="Ivanova N."/>
            <person name="Saunders E."/>
            <person name="Brettin T."/>
            <person name="Detter J.C."/>
            <person name="Han C."/>
            <person name="Larimer F."/>
            <person name="Land M."/>
            <person name="Hauser L."/>
            <person name="Markowitz V."/>
            <person name="Cheng J.-F."/>
            <person name="Hugenholtz P."/>
            <person name="Woyke T."/>
            <person name="Wu D."/>
            <person name="Gronow S."/>
            <person name="Klenk H.-P."/>
            <person name="Eisen J.A."/>
        </authorList>
    </citation>
    <scope>NUCLEOTIDE SEQUENCE</scope>
    <source>
        <strain evidence="2">Eklund 17B</strain>
    </source>
</reference>